<dbReference type="InterPro" id="IPR021302">
    <property type="entry name" value="DUF2780_VcgC/VcgE"/>
</dbReference>
<dbReference type="AlphaFoldDB" id="A0A127M439"/>
<protein>
    <recommendedName>
        <fullName evidence="5">DUF2780 domain-containing protein</fullName>
    </recommendedName>
</protein>
<evidence type="ECO:0000313" key="4">
    <source>
        <dbReference type="Proteomes" id="UP000074119"/>
    </source>
</evidence>
<feature type="compositionally biased region" description="Low complexity" evidence="1">
    <location>
        <begin position="51"/>
        <end position="67"/>
    </location>
</feature>
<reference evidence="3 4" key="1">
    <citation type="submission" date="2015-12" db="EMBL/GenBank/DDBJ databases">
        <authorList>
            <person name="Shamseldin A."/>
            <person name="Moawad H."/>
            <person name="Abd El-Rahim W.M."/>
            <person name="Sadowsky M.J."/>
        </authorList>
    </citation>
    <scope>NUCLEOTIDE SEQUENCE [LARGE SCALE GENOMIC DNA]</scope>
    <source>
        <strain evidence="3 4">SM2</strain>
    </source>
</reference>
<keyword evidence="2" id="KW-0732">Signal</keyword>
<evidence type="ECO:0008006" key="5">
    <source>
        <dbReference type="Google" id="ProtNLM"/>
    </source>
</evidence>
<evidence type="ECO:0000313" key="3">
    <source>
        <dbReference type="EMBL" id="AMO68000.1"/>
    </source>
</evidence>
<accession>A0A127M439</accession>
<feature type="region of interest" description="Disordered" evidence="1">
    <location>
        <begin position="32"/>
        <end position="67"/>
    </location>
</feature>
<sequence length="233" mass="23290">MKKTLCIAVFCAFSLQANAGFWDSLTSIFSSPEPAPTEESKPAKTSPAEKTGSITTTTTSTTTSNASSSEVSISSSVSLDANTAAAANQTATGSMIQTGIQLLPLLSQTLGVSTSQATGGMGALLQTAQSLLSGNDFNVIANAIPGASGLLNAAPAVTATAKGEGGLLGSAMKMATDSNPSLKAGAQLVSQFKSLGMGAEMIPKFTDVGSNYLKQNGNPEASILLDAAISGAM</sequence>
<dbReference type="RefSeq" id="WP_008247187.1">
    <property type="nucleotide sequence ID" value="NZ_CP014544.1"/>
</dbReference>
<dbReference type="STRING" id="1470434.AZF00_06640"/>
<name>A0A127M439_9GAMM</name>
<feature type="signal peptide" evidence="2">
    <location>
        <begin position="1"/>
        <end position="19"/>
    </location>
</feature>
<proteinExistence type="predicted"/>
<evidence type="ECO:0000256" key="1">
    <source>
        <dbReference type="SAM" id="MobiDB-lite"/>
    </source>
</evidence>
<dbReference type="KEGG" id="zal:AZF00_06640"/>
<evidence type="ECO:0000256" key="2">
    <source>
        <dbReference type="SAM" id="SignalP"/>
    </source>
</evidence>
<dbReference type="EMBL" id="CP014544">
    <property type="protein sequence ID" value="AMO68000.1"/>
    <property type="molecule type" value="Genomic_DNA"/>
</dbReference>
<dbReference type="Proteomes" id="UP000074119">
    <property type="component" value="Chromosome"/>
</dbReference>
<feature type="chain" id="PRO_5007274991" description="DUF2780 domain-containing protein" evidence="2">
    <location>
        <begin position="20"/>
        <end position="233"/>
    </location>
</feature>
<organism evidence="3 4">
    <name type="scientific">Zhongshania aliphaticivorans</name>
    <dbReference type="NCBI Taxonomy" id="1470434"/>
    <lineage>
        <taxon>Bacteria</taxon>
        <taxon>Pseudomonadati</taxon>
        <taxon>Pseudomonadota</taxon>
        <taxon>Gammaproteobacteria</taxon>
        <taxon>Cellvibrionales</taxon>
        <taxon>Spongiibacteraceae</taxon>
        <taxon>Zhongshania</taxon>
    </lineage>
</organism>
<dbReference type="Pfam" id="PF11075">
    <property type="entry name" value="DUF2780"/>
    <property type="match status" value="1"/>
</dbReference>
<gene>
    <name evidence="3" type="ORF">AZF00_06640</name>
</gene>